<protein>
    <recommendedName>
        <fullName evidence="9">tRNA-specific 2-thiouridylase MnmA</fullName>
        <ecNumber evidence="9">2.8.1.13</ecNumber>
    </recommendedName>
</protein>
<keyword evidence="2 9" id="KW-0808">Transferase</keyword>
<feature type="active site" description="Nucleophile" evidence="9">
    <location>
        <position position="97"/>
    </location>
</feature>
<comment type="catalytic activity">
    <reaction evidence="8 9">
        <text>S-sulfanyl-L-cysteinyl-[protein] + uridine(34) in tRNA + AH2 + ATP = 2-thiouridine(34) in tRNA + L-cysteinyl-[protein] + A + AMP + diphosphate + H(+)</text>
        <dbReference type="Rhea" id="RHEA:47032"/>
        <dbReference type="Rhea" id="RHEA-COMP:10131"/>
        <dbReference type="Rhea" id="RHEA-COMP:11726"/>
        <dbReference type="Rhea" id="RHEA-COMP:11727"/>
        <dbReference type="Rhea" id="RHEA-COMP:11728"/>
        <dbReference type="ChEBI" id="CHEBI:13193"/>
        <dbReference type="ChEBI" id="CHEBI:15378"/>
        <dbReference type="ChEBI" id="CHEBI:17499"/>
        <dbReference type="ChEBI" id="CHEBI:29950"/>
        <dbReference type="ChEBI" id="CHEBI:30616"/>
        <dbReference type="ChEBI" id="CHEBI:33019"/>
        <dbReference type="ChEBI" id="CHEBI:61963"/>
        <dbReference type="ChEBI" id="CHEBI:65315"/>
        <dbReference type="ChEBI" id="CHEBI:87170"/>
        <dbReference type="ChEBI" id="CHEBI:456215"/>
        <dbReference type="EC" id="2.8.1.13"/>
    </reaction>
</comment>
<evidence type="ECO:0000256" key="2">
    <source>
        <dbReference type="ARBA" id="ARBA00022679"/>
    </source>
</evidence>
<keyword evidence="9" id="KW-0963">Cytoplasm</keyword>
<comment type="caution">
    <text evidence="9">Lacks conserved residue(s) required for the propagation of feature annotation.</text>
</comment>
<dbReference type="GO" id="GO:0103016">
    <property type="term" value="F:tRNA-uridine 2-sulfurtransferase activity"/>
    <property type="evidence" value="ECO:0007669"/>
    <property type="project" value="UniProtKB-EC"/>
</dbReference>
<comment type="similarity">
    <text evidence="9">Belongs to the MnmA/TRMU family.</text>
</comment>
<dbReference type="Gene3D" id="2.40.30.10">
    <property type="entry name" value="Translation factors"/>
    <property type="match status" value="1"/>
</dbReference>
<dbReference type="Pfam" id="PF20259">
    <property type="entry name" value="tRNA_Me_trans_M"/>
    <property type="match status" value="1"/>
</dbReference>
<dbReference type="EMBL" id="BAMD01000007">
    <property type="protein sequence ID" value="GAF02240.1"/>
    <property type="molecule type" value="Genomic_DNA"/>
</dbReference>
<dbReference type="GO" id="GO:0000049">
    <property type="term" value="F:tRNA binding"/>
    <property type="evidence" value="ECO:0007669"/>
    <property type="project" value="UniProtKB-KW"/>
</dbReference>
<feature type="site" description="Interaction with tRNA" evidence="9">
    <location>
        <position position="122"/>
    </location>
</feature>
<dbReference type="eggNOG" id="COG0482">
    <property type="taxonomic scope" value="Bacteria"/>
</dbReference>
<dbReference type="Pfam" id="PF03054">
    <property type="entry name" value="tRNA_Me_trans"/>
    <property type="match status" value="1"/>
</dbReference>
<dbReference type="CDD" id="cd01998">
    <property type="entry name" value="MnmA_TRMU-like"/>
    <property type="match status" value="1"/>
</dbReference>
<sequence>MKKEKVLLGMSGGIDSSMSAWYLQNMGYEVIGITFNTISNSLTDHTPQFIAEAQTLAAQLNIEHHVLDVYNQFKKEVIDYFVDEYLKGRTPNPCIRCNETIKWKLLLEESQRLQCTKISTGHYVNITEKEGFYHIQKGKDPSKDQSYFLWNLPQSILSRCIFPLGSFLKSEVKDKAAKLGFQSIVKKRESMGVCFLQGQDYRSYINDMRPELKNKLKNGEVWNSTGNKIGTHDGFPYYTIGQKRGINLQADHGEYVAKIDAANNRLITAPKNTLFTKHLMIHTYLTSNPSFLQGPQQVDLRIRGLDAVPPTPGTIELIDKELHIHFSNPVWALTPGQSIVFYQDNIVVGGGIVDNMEFNAGNESL</sequence>
<keyword evidence="1 9" id="KW-0820">tRNA-binding</keyword>
<proteinExistence type="inferred from homology"/>
<dbReference type="RefSeq" id="WP_044212262.1">
    <property type="nucleotide sequence ID" value="NZ_BAMD01000007.1"/>
</dbReference>
<keyword evidence="7 9" id="KW-1015">Disulfide bond</keyword>
<dbReference type="STRING" id="869213.GCA_000517085_00700"/>
<dbReference type="Pfam" id="PF20258">
    <property type="entry name" value="tRNA_Me_trans_C"/>
    <property type="match status" value="1"/>
</dbReference>
<evidence type="ECO:0000313" key="12">
    <source>
        <dbReference type="EMBL" id="GAF02240.1"/>
    </source>
</evidence>
<dbReference type="InterPro" id="IPR023382">
    <property type="entry name" value="MnmA-like_central_sf"/>
</dbReference>
<dbReference type="Proteomes" id="UP000019402">
    <property type="component" value="Unassembled WGS sequence"/>
</dbReference>
<evidence type="ECO:0000256" key="6">
    <source>
        <dbReference type="ARBA" id="ARBA00022884"/>
    </source>
</evidence>
<feature type="site" description="Interaction with tRNA" evidence="9">
    <location>
        <position position="337"/>
    </location>
</feature>
<dbReference type="InterPro" id="IPR004506">
    <property type="entry name" value="MnmA-like"/>
</dbReference>
<comment type="caution">
    <text evidence="12">The sequence shown here is derived from an EMBL/GenBank/DDBJ whole genome shotgun (WGS) entry which is preliminary data.</text>
</comment>
<feature type="disulfide bond" description="Alternate" evidence="9">
    <location>
        <begin position="97"/>
        <end position="194"/>
    </location>
</feature>
<evidence type="ECO:0000256" key="7">
    <source>
        <dbReference type="ARBA" id="ARBA00023157"/>
    </source>
</evidence>
<dbReference type="InterPro" id="IPR014729">
    <property type="entry name" value="Rossmann-like_a/b/a_fold"/>
</dbReference>
<feature type="region of interest" description="Interaction with tRNA" evidence="9">
    <location>
        <begin position="143"/>
        <end position="145"/>
    </location>
</feature>
<name>W7XVP5_9BACT</name>
<evidence type="ECO:0000256" key="9">
    <source>
        <dbReference type="HAMAP-Rule" id="MF_00144"/>
    </source>
</evidence>
<keyword evidence="6 9" id="KW-0694">RNA-binding</keyword>
<dbReference type="InterPro" id="IPR046884">
    <property type="entry name" value="MnmA-like_central"/>
</dbReference>
<dbReference type="Gene3D" id="3.40.50.620">
    <property type="entry name" value="HUPs"/>
    <property type="match status" value="1"/>
</dbReference>
<feature type="binding site" evidence="9">
    <location>
        <position position="35"/>
    </location>
    <ligand>
        <name>ATP</name>
        <dbReference type="ChEBI" id="CHEBI:30616"/>
    </ligand>
</feature>
<dbReference type="OrthoDB" id="9800696at2"/>
<dbReference type="SUPFAM" id="SSF52402">
    <property type="entry name" value="Adenine nucleotide alpha hydrolases-like"/>
    <property type="match status" value="1"/>
</dbReference>
<dbReference type="NCBIfam" id="NF001138">
    <property type="entry name" value="PRK00143.1"/>
    <property type="match status" value="1"/>
</dbReference>
<evidence type="ECO:0000256" key="3">
    <source>
        <dbReference type="ARBA" id="ARBA00022694"/>
    </source>
</evidence>
<accession>W7XVP5</accession>
<comment type="function">
    <text evidence="9">Catalyzes the 2-thiolation of uridine at the wobble position (U34) of tRNA, leading to the formation of s(2)U34.</text>
</comment>
<dbReference type="HAMAP" id="MF_00144">
    <property type="entry name" value="tRNA_thiouridyl_MnmA"/>
    <property type="match status" value="1"/>
</dbReference>
<dbReference type="GO" id="GO:0005524">
    <property type="term" value="F:ATP binding"/>
    <property type="evidence" value="ECO:0007669"/>
    <property type="project" value="UniProtKB-KW"/>
</dbReference>
<gene>
    <name evidence="9" type="primary">mnmA</name>
    <name evidence="12" type="ORF">JCM21142_3869</name>
</gene>
<dbReference type="Gene3D" id="2.30.30.280">
    <property type="entry name" value="Adenine nucleotide alpha hydrolases-like domains"/>
    <property type="match status" value="1"/>
</dbReference>
<evidence type="ECO:0000256" key="5">
    <source>
        <dbReference type="ARBA" id="ARBA00022840"/>
    </source>
</evidence>
<feature type="active site" description="Cysteine persulfide intermediate" evidence="9">
    <location>
        <position position="194"/>
    </location>
</feature>
<evidence type="ECO:0000259" key="10">
    <source>
        <dbReference type="Pfam" id="PF20258"/>
    </source>
</evidence>
<feature type="domain" description="tRNA-specific 2-thiouridylase MnmA-like C-terminal" evidence="10">
    <location>
        <begin position="286"/>
        <end position="353"/>
    </location>
</feature>
<feature type="binding site" evidence="9">
    <location>
        <begin position="9"/>
        <end position="16"/>
    </location>
    <ligand>
        <name>ATP</name>
        <dbReference type="ChEBI" id="CHEBI:30616"/>
    </ligand>
</feature>
<keyword evidence="13" id="KW-1185">Reference proteome</keyword>
<dbReference type="EC" id="2.8.1.13" evidence="9"/>
<dbReference type="InterPro" id="IPR046885">
    <property type="entry name" value="MnmA-like_C"/>
</dbReference>
<dbReference type="PANTHER" id="PTHR11933">
    <property type="entry name" value="TRNA 5-METHYLAMINOMETHYL-2-THIOURIDYLATE -METHYLTRANSFERASE"/>
    <property type="match status" value="1"/>
</dbReference>
<dbReference type="GO" id="GO:0002143">
    <property type="term" value="P:tRNA wobble position uridine thiolation"/>
    <property type="evidence" value="ECO:0007669"/>
    <property type="project" value="TreeGrafter"/>
</dbReference>
<comment type="subcellular location">
    <subcellularLocation>
        <location evidence="9">Cytoplasm</location>
    </subcellularLocation>
</comment>
<keyword evidence="5 9" id="KW-0067">ATP-binding</keyword>
<feature type="domain" description="tRNA-specific 2-thiouridylase MnmA-like central" evidence="11">
    <location>
        <begin position="217"/>
        <end position="267"/>
    </location>
</feature>
<evidence type="ECO:0000313" key="13">
    <source>
        <dbReference type="Proteomes" id="UP000019402"/>
    </source>
</evidence>
<evidence type="ECO:0000259" key="11">
    <source>
        <dbReference type="Pfam" id="PF20259"/>
    </source>
</evidence>
<keyword evidence="4 9" id="KW-0547">Nucleotide-binding</keyword>
<dbReference type="AlphaFoldDB" id="W7XVP5"/>
<evidence type="ECO:0000256" key="8">
    <source>
        <dbReference type="ARBA" id="ARBA00051542"/>
    </source>
</evidence>
<reference evidence="12 13" key="1">
    <citation type="journal article" date="2014" name="Genome Announc.">
        <title>Draft Genome Sequence of Cytophaga fermentans JCM 21142T, a Facultative Anaerobe Isolated from Marine Mud.</title>
        <authorList>
            <person name="Starns D."/>
            <person name="Oshima K."/>
            <person name="Suda W."/>
            <person name="Iino T."/>
            <person name="Yuki M."/>
            <person name="Inoue J."/>
            <person name="Kitamura K."/>
            <person name="Iida T."/>
            <person name="Darby A."/>
            <person name="Hattori M."/>
            <person name="Ohkuma M."/>
        </authorList>
    </citation>
    <scope>NUCLEOTIDE SEQUENCE [LARGE SCALE GENOMIC DNA]</scope>
    <source>
        <strain evidence="12 13">JCM 21142</strain>
    </source>
</reference>
<organism evidence="12 13">
    <name type="scientific">Saccharicrinis fermentans DSM 9555 = JCM 21142</name>
    <dbReference type="NCBI Taxonomy" id="869213"/>
    <lineage>
        <taxon>Bacteria</taxon>
        <taxon>Pseudomonadati</taxon>
        <taxon>Bacteroidota</taxon>
        <taxon>Bacteroidia</taxon>
        <taxon>Marinilabiliales</taxon>
        <taxon>Marinilabiliaceae</taxon>
        <taxon>Saccharicrinis</taxon>
    </lineage>
</organism>
<dbReference type="NCBIfam" id="TIGR00420">
    <property type="entry name" value="trmU"/>
    <property type="match status" value="1"/>
</dbReference>
<evidence type="ECO:0000256" key="1">
    <source>
        <dbReference type="ARBA" id="ARBA00022555"/>
    </source>
</evidence>
<keyword evidence="3 9" id="KW-0819">tRNA processing</keyword>
<evidence type="ECO:0000256" key="4">
    <source>
        <dbReference type="ARBA" id="ARBA00022741"/>
    </source>
</evidence>
<feature type="binding site" evidence="9">
    <location>
        <position position="121"/>
    </location>
    <ligand>
        <name>ATP</name>
        <dbReference type="ChEBI" id="CHEBI:30616"/>
    </ligand>
</feature>
<dbReference type="GO" id="GO:0005737">
    <property type="term" value="C:cytoplasm"/>
    <property type="evidence" value="ECO:0007669"/>
    <property type="project" value="UniProtKB-SubCell"/>
</dbReference>
<dbReference type="PANTHER" id="PTHR11933:SF5">
    <property type="entry name" value="MITOCHONDRIAL TRNA-SPECIFIC 2-THIOURIDYLASE 1"/>
    <property type="match status" value="1"/>
</dbReference>